<dbReference type="Pfam" id="PF10536">
    <property type="entry name" value="PMD"/>
    <property type="match status" value="2"/>
</dbReference>
<sequence>MAGKLIRFDDKHISVEQMQMSVDRILQCYIRNMTGPPSPLIEDYLREADFWHMAMIGRGCKLDPKLISALIERWRPETHIFHLPCGECTITLEDVHLQLGLPVDGDTVTGSVHSADWGAIIGGYLMLDLSRNLVHLRWLLKLVDFRAAGEFSWGSAVLATLYREMCGATRQNKAKIGGCLSLLQSWARFRFPFLRPRVDHPYTFPLITRWNHSASYARLPTCLEDIRLLLEQWSEAQDPVIRAVIPDEYLQNSNAWHVKVPLVNFAIVEMHQSDRVLRQFGFRQPIPVAPEVLDDHHKIDLR</sequence>
<dbReference type="InterPro" id="IPR019557">
    <property type="entry name" value="AminoTfrase-like_pln_mobile"/>
</dbReference>
<dbReference type="EMBL" id="JAHUZN010000005">
    <property type="protein sequence ID" value="KAG8493333.1"/>
    <property type="molecule type" value="Genomic_DNA"/>
</dbReference>
<feature type="domain" description="Aminotransferase-like plant mobile" evidence="1">
    <location>
        <begin position="59"/>
        <end position="115"/>
    </location>
</feature>
<evidence type="ECO:0000313" key="2">
    <source>
        <dbReference type="EMBL" id="KAG8493333.1"/>
    </source>
</evidence>
<organism evidence="2 3">
    <name type="scientific">Gossypium anomalum</name>
    <dbReference type="NCBI Taxonomy" id="47600"/>
    <lineage>
        <taxon>Eukaryota</taxon>
        <taxon>Viridiplantae</taxon>
        <taxon>Streptophyta</taxon>
        <taxon>Embryophyta</taxon>
        <taxon>Tracheophyta</taxon>
        <taxon>Spermatophyta</taxon>
        <taxon>Magnoliopsida</taxon>
        <taxon>eudicotyledons</taxon>
        <taxon>Gunneridae</taxon>
        <taxon>Pentapetalae</taxon>
        <taxon>rosids</taxon>
        <taxon>malvids</taxon>
        <taxon>Malvales</taxon>
        <taxon>Malvaceae</taxon>
        <taxon>Malvoideae</taxon>
        <taxon>Gossypium</taxon>
    </lineage>
</organism>
<accession>A0A8J5Z3A1</accession>
<comment type="caution">
    <text evidence="2">The sequence shown here is derived from an EMBL/GenBank/DDBJ whole genome shotgun (WGS) entry which is preliminary data.</text>
</comment>
<feature type="domain" description="Aminotransferase-like plant mobile" evidence="1">
    <location>
        <begin position="120"/>
        <end position="289"/>
    </location>
</feature>
<dbReference type="OrthoDB" id="1305929at2759"/>
<evidence type="ECO:0000259" key="1">
    <source>
        <dbReference type="Pfam" id="PF10536"/>
    </source>
</evidence>
<reference evidence="2 3" key="1">
    <citation type="journal article" date="2021" name="bioRxiv">
        <title>The Gossypium anomalum genome as a resource for cotton improvement and evolutionary analysis of hybrid incompatibility.</title>
        <authorList>
            <person name="Grover C.E."/>
            <person name="Yuan D."/>
            <person name="Arick M.A."/>
            <person name="Miller E.R."/>
            <person name="Hu G."/>
            <person name="Peterson D.G."/>
            <person name="Wendel J.F."/>
            <person name="Udall J.A."/>
        </authorList>
    </citation>
    <scope>NUCLEOTIDE SEQUENCE [LARGE SCALE GENOMIC DNA]</scope>
    <source>
        <strain evidence="2">JFW-Udall</strain>
        <tissue evidence="2">Leaf</tissue>
    </source>
</reference>
<dbReference type="PANTHER" id="PTHR46033:SF8">
    <property type="entry name" value="PROTEIN MAINTENANCE OF MERISTEMS-LIKE"/>
    <property type="match status" value="1"/>
</dbReference>
<dbReference type="InterPro" id="IPR044824">
    <property type="entry name" value="MAIN-like"/>
</dbReference>
<protein>
    <recommendedName>
        <fullName evidence="1">Aminotransferase-like plant mobile domain-containing protein</fullName>
    </recommendedName>
</protein>
<keyword evidence="3" id="KW-1185">Reference proteome</keyword>
<gene>
    <name evidence="2" type="ORF">CXB51_010704</name>
</gene>
<dbReference type="PANTHER" id="PTHR46033">
    <property type="entry name" value="PROTEIN MAIN-LIKE 2"/>
    <property type="match status" value="1"/>
</dbReference>
<dbReference type="Proteomes" id="UP000701853">
    <property type="component" value="Chromosome 5"/>
</dbReference>
<proteinExistence type="predicted"/>
<dbReference type="GO" id="GO:0010073">
    <property type="term" value="P:meristem maintenance"/>
    <property type="evidence" value="ECO:0007669"/>
    <property type="project" value="InterPro"/>
</dbReference>
<dbReference type="AlphaFoldDB" id="A0A8J5Z3A1"/>
<name>A0A8J5Z3A1_9ROSI</name>
<evidence type="ECO:0000313" key="3">
    <source>
        <dbReference type="Proteomes" id="UP000701853"/>
    </source>
</evidence>